<dbReference type="OrthoDB" id="4424311at2"/>
<feature type="signal peptide" evidence="1">
    <location>
        <begin position="1"/>
        <end position="28"/>
    </location>
</feature>
<reference evidence="2 3" key="1">
    <citation type="submission" date="2019-10" db="EMBL/GenBank/DDBJ databases">
        <title>Whole genome shotgun sequence of Acrocarpospora pleiomorpha NBRC 16267.</title>
        <authorList>
            <person name="Ichikawa N."/>
            <person name="Kimura A."/>
            <person name="Kitahashi Y."/>
            <person name="Komaki H."/>
            <person name="Oguchi A."/>
        </authorList>
    </citation>
    <scope>NUCLEOTIDE SEQUENCE [LARGE SCALE GENOMIC DNA]</scope>
    <source>
        <strain evidence="2 3">NBRC 16267</strain>
    </source>
</reference>
<evidence type="ECO:0000313" key="3">
    <source>
        <dbReference type="Proteomes" id="UP000377595"/>
    </source>
</evidence>
<feature type="chain" id="PRO_5024397503" description="Surface-anchored protein" evidence="1">
    <location>
        <begin position="29"/>
        <end position="213"/>
    </location>
</feature>
<dbReference type="NCBIfam" id="TIGR03769">
    <property type="entry name" value="P_ac_wall_RPT"/>
    <property type="match status" value="1"/>
</dbReference>
<dbReference type="AlphaFoldDB" id="A0A5M3XEU7"/>
<comment type="caution">
    <text evidence="2">The sequence shown here is derived from an EMBL/GenBank/DDBJ whole genome shotgun (WGS) entry which is preliminary data.</text>
</comment>
<keyword evidence="3" id="KW-1185">Reference proteome</keyword>
<name>A0A5M3XEU7_9ACTN</name>
<dbReference type="Proteomes" id="UP000377595">
    <property type="component" value="Unassembled WGS sequence"/>
</dbReference>
<evidence type="ECO:0008006" key="4">
    <source>
        <dbReference type="Google" id="ProtNLM"/>
    </source>
</evidence>
<accession>A0A5M3XEU7</accession>
<proteinExistence type="predicted"/>
<dbReference type="NCBIfam" id="NF038134">
    <property type="entry name" value="choice_anch_M"/>
    <property type="match status" value="1"/>
</dbReference>
<dbReference type="InterPro" id="IPR022435">
    <property type="entry name" value="Surface-anchored_actinobac"/>
</dbReference>
<protein>
    <recommendedName>
        <fullName evidence="4">Surface-anchored protein</fullName>
    </recommendedName>
</protein>
<dbReference type="EMBL" id="BLAF01000006">
    <property type="protein sequence ID" value="GES18101.1"/>
    <property type="molecule type" value="Genomic_DNA"/>
</dbReference>
<dbReference type="RefSeq" id="WP_155343249.1">
    <property type="nucleotide sequence ID" value="NZ_BAAAHM010000017.1"/>
</dbReference>
<keyword evidence="1" id="KW-0732">Signal</keyword>
<organism evidence="2 3">
    <name type="scientific">Acrocarpospora pleiomorpha</name>
    <dbReference type="NCBI Taxonomy" id="90975"/>
    <lineage>
        <taxon>Bacteria</taxon>
        <taxon>Bacillati</taxon>
        <taxon>Actinomycetota</taxon>
        <taxon>Actinomycetes</taxon>
        <taxon>Streptosporangiales</taxon>
        <taxon>Streptosporangiaceae</taxon>
        <taxon>Acrocarpospora</taxon>
    </lineage>
</organism>
<gene>
    <name evidence="2" type="ORF">Aple_009960</name>
</gene>
<evidence type="ECO:0000256" key="1">
    <source>
        <dbReference type="SAM" id="SignalP"/>
    </source>
</evidence>
<sequence>MSLSLRRSLPVAAVLTALSLTVPLSAGASTLTVLSEGHVDVVGVAYEDGDLHVHVHDEENEAEYQPHQVILKVKPEAQATIPSAPEYSFLGTAGQPVWILPEVEQEGLLFAGFGAEELPGGVFKDDKVKVKFVAAFGPGDFALFTNDETPNVVMDSDDPAPNELELSAGGHLHANWAFNKAGWHVLVFKVTGKLAADNQTVSSGLVTYTFKVG</sequence>
<evidence type="ECO:0000313" key="2">
    <source>
        <dbReference type="EMBL" id="GES18101.1"/>
    </source>
</evidence>